<dbReference type="Proteomes" id="UP000271603">
    <property type="component" value="Chromosome"/>
</dbReference>
<keyword evidence="3" id="KW-0479">Metal-binding</keyword>
<evidence type="ECO:0000256" key="1">
    <source>
        <dbReference type="ARBA" id="ARBA00001970"/>
    </source>
</evidence>
<dbReference type="GO" id="GO:0020037">
    <property type="term" value="F:heme binding"/>
    <property type="evidence" value="ECO:0007669"/>
    <property type="project" value="InterPro"/>
</dbReference>
<dbReference type="GeneID" id="61762164"/>
<feature type="region of interest" description="Disordered" evidence="7">
    <location>
        <begin position="194"/>
        <end position="216"/>
    </location>
</feature>
<organism evidence="12 15">
    <name type="scientific">Serratia rubidaea</name>
    <name type="common">Serratia marinorubra</name>
    <dbReference type="NCBI Taxonomy" id="61652"/>
    <lineage>
        <taxon>Bacteria</taxon>
        <taxon>Pseudomonadati</taxon>
        <taxon>Pseudomonadota</taxon>
        <taxon>Gammaproteobacteria</taxon>
        <taxon>Enterobacterales</taxon>
        <taxon>Yersiniaceae</taxon>
        <taxon>Serratia</taxon>
    </lineage>
</organism>
<evidence type="ECO:0000256" key="5">
    <source>
        <dbReference type="ARBA" id="ARBA00023004"/>
    </source>
</evidence>
<dbReference type="InterPro" id="IPR011008">
    <property type="entry name" value="Dimeric_a/b-barrel"/>
</dbReference>
<evidence type="ECO:0000313" key="11">
    <source>
        <dbReference type="EMBL" id="VEA69216.1"/>
    </source>
</evidence>
<dbReference type="Pfam" id="PF04261">
    <property type="entry name" value="Dyp_perox_N"/>
    <property type="match status" value="1"/>
</dbReference>
<dbReference type="EMBL" id="LR134155">
    <property type="protein sequence ID" value="VEA69216.1"/>
    <property type="molecule type" value="Genomic_DNA"/>
</dbReference>
<protein>
    <submittedName>
        <fullName evidence="10">Dyp-type peroxidase</fullName>
    </submittedName>
    <submittedName>
        <fullName evidence="12">Probable deferrochelatase/peroxidase YfeX</fullName>
        <ecNumber evidence="12">1.11.1.-</ecNumber>
    </submittedName>
</protein>
<evidence type="ECO:0000256" key="4">
    <source>
        <dbReference type="ARBA" id="ARBA00023002"/>
    </source>
</evidence>
<keyword evidence="2 12" id="KW-0575">Peroxidase</keyword>
<gene>
    <name evidence="12" type="primary">yfeX_1</name>
    <name evidence="11" type="synonym">yfeX_2</name>
    <name evidence="10" type="ORF">I5U13_06530</name>
    <name evidence="12" type="ORF">NCTC10036_02932</name>
    <name evidence="13" type="ORF">NCTC12971_04138</name>
    <name evidence="11" type="ORF">NCTC9419_00828</name>
</gene>
<dbReference type="NCBIfam" id="TIGR01413">
    <property type="entry name" value="Dyp_perox_fam"/>
    <property type="match status" value="1"/>
</dbReference>
<dbReference type="EMBL" id="LR134493">
    <property type="protein sequence ID" value="VEI67235.1"/>
    <property type="molecule type" value="Genomic_DNA"/>
</dbReference>
<evidence type="ECO:0000313" key="10">
    <source>
        <dbReference type="EMBL" id="MBH1929322.1"/>
    </source>
</evidence>
<evidence type="ECO:0000256" key="3">
    <source>
        <dbReference type="ARBA" id="ARBA00022723"/>
    </source>
</evidence>
<dbReference type="InterPro" id="IPR006314">
    <property type="entry name" value="Dyp_peroxidase"/>
</dbReference>
<dbReference type="Proteomes" id="UP000307968">
    <property type="component" value="Chromosome"/>
</dbReference>
<dbReference type="InterPro" id="IPR048328">
    <property type="entry name" value="Dyp_perox_C"/>
</dbReference>
<evidence type="ECO:0000256" key="6">
    <source>
        <dbReference type="ARBA" id="ARBA00025737"/>
    </source>
</evidence>
<dbReference type="EC" id="1.11.1.-" evidence="12"/>
<dbReference type="InterPro" id="IPR048327">
    <property type="entry name" value="Dyp_perox_N"/>
</dbReference>
<comment type="similarity">
    <text evidence="6">Belongs to the DyP-type peroxidase family.</text>
</comment>
<dbReference type="GO" id="GO:0005829">
    <property type="term" value="C:cytosol"/>
    <property type="evidence" value="ECO:0007669"/>
    <property type="project" value="TreeGrafter"/>
</dbReference>
<keyword evidence="4 12" id="KW-0560">Oxidoreductase</keyword>
<evidence type="ECO:0000313" key="14">
    <source>
        <dbReference type="Proteomes" id="UP000271603"/>
    </source>
</evidence>
<evidence type="ECO:0000313" key="12">
    <source>
        <dbReference type="EMBL" id="VEI67235.1"/>
    </source>
</evidence>
<sequence length="300" mass="33581">MTQVQSGLLLEHCRFAIFMEAMVQGEFADLRQGCKQFCQTLSELQQQFPDAKLGAVVAFGYDVWHDLSNGQGASELKPFTPLGKGLAPATQRDLLIHIQSLRHDVNFTLAQAALAAFGNTIKVEEETHGFRWVEERDLSGFIDGTENPQGEQRAEVAVIGEDDAQDAGGSYVFVQRYEHNLRQWSRFSTEQQEQIIGRTKQDSEELPPEARPNTSHVSRVDLKENGKGLKILRQSLPYGTASGKHGLFFIAYCARLHNIEQQLLSMFGETDGKHDAMLRFTRAVSGSYYFAPSLTRLLAL</sequence>
<dbReference type="Proteomes" id="UP000281904">
    <property type="component" value="Chromosome"/>
</dbReference>
<dbReference type="GO" id="GO:0004601">
    <property type="term" value="F:peroxidase activity"/>
    <property type="evidence" value="ECO:0007669"/>
    <property type="project" value="UniProtKB-KW"/>
</dbReference>
<dbReference type="RefSeq" id="WP_054307299.1">
    <property type="nucleotide sequence ID" value="NZ_CAMIPJ010000001.1"/>
</dbReference>
<dbReference type="PROSITE" id="PS51404">
    <property type="entry name" value="DYP_PEROXIDASE"/>
    <property type="match status" value="1"/>
</dbReference>
<accession>A0A3S5ANE4</accession>
<evidence type="ECO:0000256" key="7">
    <source>
        <dbReference type="SAM" id="MobiDB-lite"/>
    </source>
</evidence>
<comment type="cofactor">
    <cofactor evidence="1">
        <name>heme b</name>
        <dbReference type="ChEBI" id="CHEBI:60344"/>
    </cofactor>
</comment>
<dbReference type="EMBL" id="LR590463">
    <property type="protein sequence ID" value="VTP65551.1"/>
    <property type="molecule type" value="Genomic_DNA"/>
</dbReference>
<evidence type="ECO:0000313" key="15">
    <source>
        <dbReference type="Proteomes" id="UP000281904"/>
    </source>
</evidence>
<evidence type="ECO:0000313" key="16">
    <source>
        <dbReference type="Proteomes" id="UP000307968"/>
    </source>
</evidence>
<evidence type="ECO:0000256" key="2">
    <source>
        <dbReference type="ARBA" id="ARBA00022559"/>
    </source>
</evidence>
<dbReference type="SUPFAM" id="SSF54909">
    <property type="entry name" value="Dimeric alpha+beta barrel"/>
    <property type="match status" value="1"/>
</dbReference>
<evidence type="ECO:0000313" key="13">
    <source>
        <dbReference type="EMBL" id="VTP65551.1"/>
    </source>
</evidence>
<dbReference type="AlphaFoldDB" id="A0A3S5ANE4"/>
<dbReference type="EMBL" id="JADULK010000003">
    <property type="protein sequence ID" value="MBH1929322.1"/>
    <property type="molecule type" value="Genomic_DNA"/>
</dbReference>
<dbReference type="STRING" id="61652.AXX16_1830"/>
<reference evidence="10 17" key="2">
    <citation type="submission" date="2020-11" db="EMBL/GenBank/DDBJ databases">
        <title>Enhanced detection system for hospital associated transmission using whole genome sequencing surveillance.</title>
        <authorList>
            <person name="Harrison L.H."/>
            <person name="Van Tyne D."/>
            <person name="Marsh J.W."/>
            <person name="Griffith M.P."/>
            <person name="Snyder D.J."/>
            <person name="Cooper V.S."/>
            <person name="Mustapha M."/>
        </authorList>
    </citation>
    <scope>NUCLEOTIDE SEQUENCE [LARGE SCALE GENOMIC DNA]</scope>
    <source>
        <strain evidence="10 17">SER00230</strain>
    </source>
</reference>
<reference evidence="14 15" key="1">
    <citation type="submission" date="2018-12" db="EMBL/GenBank/DDBJ databases">
        <authorList>
            <consortium name="Pathogen Informatics"/>
        </authorList>
    </citation>
    <scope>NUCLEOTIDE SEQUENCE [LARGE SCALE GENOMIC DNA]</scope>
    <source>
        <strain evidence="12 15">NCTC10036</strain>
        <strain evidence="13 16">NCTC12971</strain>
        <strain evidence="11 14">NCTC9419</strain>
    </source>
</reference>
<feature type="domain" description="Dyp-type peroxidase C-terminal" evidence="9">
    <location>
        <begin position="134"/>
        <end position="294"/>
    </location>
</feature>
<dbReference type="Pfam" id="PF20628">
    <property type="entry name" value="Dyp_perox_C"/>
    <property type="match status" value="1"/>
</dbReference>
<name>A0A3S5ANE4_SERRU</name>
<evidence type="ECO:0000259" key="8">
    <source>
        <dbReference type="Pfam" id="PF04261"/>
    </source>
</evidence>
<evidence type="ECO:0000313" key="17">
    <source>
        <dbReference type="Proteomes" id="UP000624159"/>
    </source>
</evidence>
<dbReference type="PANTHER" id="PTHR30521:SF0">
    <property type="entry name" value="DYP-TYPE PEROXIDASE FAMILY PROTEIN"/>
    <property type="match status" value="1"/>
</dbReference>
<proteinExistence type="inferred from homology"/>
<keyword evidence="17" id="KW-1185">Reference proteome</keyword>
<evidence type="ECO:0000259" key="9">
    <source>
        <dbReference type="Pfam" id="PF20628"/>
    </source>
</evidence>
<dbReference type="GO" id="GO:0046872">
    <property type="term" value="F:metal ion binding"/>
    <property type="evidence" value="ECO:0007669"/>
    <property type="project" value="UniProtKB-KW"/>
</dbReference>
<dbReference type="PANTHER" id="PTHR30521">
    <property type="entry name" value="DEFERROCHELATASE/PEROXIDASE"/>
    <property type="match status" value="1"/>
</dbReference>
<keyword evidence="5" id="KW-0408">Iron</keyword>
<feature type="domain" description="Dyp-type peroxidase N-terminal" evidence="8">
    <location>
        <begin position="5"/>
        <end position="131"/>
    </location>
</feature>
<dbReference type="Proteomes" id="UP000624159">
    <property type="component" value="Unassembled WGS sequence"/>
</dbReference>